<dbReference type="CDD" id="cd04301">
    <property type="entry name" value="NAT_SF"/>
    <property type="match status" value="1"/>
</dbReference>
<evidence type="ECO:0000313" key="4">
    <source>
        <dbReference type="Proteomes" id="UP000184774"/>
    </source>
</evidence>
<dbReference type="InterPro" id="IPR016181">
    <property type="entry name" value="Acyl_CoA_acyltransferase"/>
</dbReference>
<evidence type="ECO:0000313" key="2">
    <source>
        <dbReference type="EMBL" id="QMV16782.1"/>
    </source>
</evidence>
<dbReference type="GO" id="GO:0016747">
    <property type="term" value="F:acyltransferase activity, transferring groups other than amino-acyl groups"/>
    <property type="evidence" value="ECO:0007669"/>
    <property type="project" value="InterPro"/>
</dbReference>
<reference evidence="3 4" key="1">
    <citation type="submission" date="2016-12" db="EMBL/GenBank/DDBJ databases">
        <authorList>
            <person name="Song W.-J."/>
            <person name="Kurnit D.M."/>
        </authorList>
    </citation>
    <scope>NUCLEOTIDE SEQUENCE [LARGE SCALE GENOMIC DNA]</scope>
    <source>
        <strain evidence="3 4">CECT 9026</strain>
    </source>
</reference>
<dbReference type="OrthoDB" id="3216107at2"/>
<dbReference type="AlphaFoldDB" id="A0A1N6LZF7"/>
<accession>A0A1N6LZF7</accession>
<dbReference type="Gene3D" id="3.40.630.30">
    <property type="match status" value="1"/>
</dbReference>
<reference evidence="2 5" key="3">
    <citation type="journal article" date="2020" name="J. Nat. Prod.">
        <title>Genomics-Metabolomics Profiling Disclosed Marine Vibrio spartinae 3.6 as a Producer of a New Branched Side Chain Prodigiosin.</title>
        <authorList>
            <person name="Vitale G.A."/>
            <person name="Sciarretta M."/>
            <person name="Palma Esposito F."/>
            <person name="January G.G."/>
            <person name="Giaccio M."/>
            <person name="Bunk B."/>
            <person name="Sproer C."/>
            <person name="Bajerski F."/>
            <person name="Power D."/>
            <person name="Festa C."/>
            <person name="Monti M.C."/>
            <person name="D'Auria M.V."/>
            <person name="de Pascale D."/>
        </authorList>
    </citation>
    <scope>NUCLEOTIDE SEQUENCE [LARGE SCALE GENOMIC DNA]</scope>
    <source>
        <strain evidence="2 5">3.6</strain>
    </source>
</reference>
<evidence type="ECO:0000313" key="3">
    <source>
        <dbReference type="EMBL" id="SIO92574.1"/>
    </source>
</evidence>
<keyword evidence="5" id="KW-1185">Reference proteome</keyword>
<proteinExistence type="predicted"/>
<dbReference type="InterPro" id="IPR053144">
    <property type="entry name" value="Acetyltransferase_Butenolide"/>
</dbReference>
<dbReference type="PANTHER" id="PTHR43233">
    <property type="entry name" value="FAMILY N-ACETYLTRANSFERASE, PUTATIVE (AFU_ORTHOLOGUE AFUA_6G03350)-RELATED"/>
    <property type="match status" value="1"/>
</dbReference>
<organism evidence="3 4">
    <name type="scientific">Vibrio spartinae</name>
    <dbReference type="NCBI Taxonomy" id="1918945"/>
    <lineage>
        <taxon>Bacteria</taxon>
        <taxon>Pseudomonadati</taxon>
        <taxon>Pseudomonadota</taxon>
        <taxon>Gammaproteobacteria</taxon>
        <taxon>Vibrionales</taxon>
        <taxon>Vibrionaceae</taxon>
        <taxon>Vibrio</taxon>
    </lineage>
</organism>
<dbReference type="PANTHER" id="PTHR43233:SF1">
    <property type="entry name" value="FAMILY N-ACETYLTRANSFERASE, PUTATIVE (AFU_ORTHOLOGUE AFUA_6G03350)-RELATED"/>
    <property type="match status" value="1"/>
</dbReference>
<evidence type="ECO:0000259" key="1">
    <source>
        <dbReference type="PROSITE" id="PS51186"/>
    </source>
</evidence>
<dbReference type="InterPro" id="IPR000182">
    <property type="entry name" value="GNAT_dom"/>
</dbReference>
<dbReference type="Pfam" id="PF00583">
    <property type="entry name" value="Acetyltransf_1"/>
    <property type="match status" value="1"/>
</dbReference>
<name>A0A1N6LZF7_9VIBR</name>
<evidence type="ECO:0000313" key="5">
    <source>
        <dbReference type="Proteomes" id="UP000515264"/>
    </source>
</evidence>
<dbReference type="Proteomes" id="UP000515264">
    <property type="component" value="Chromosome 2"/>
</dbReference>
<gene>
    <name evidence="3" type="ORF">VSP9026_00188</name>
    <name evidence="2" type="ORF">Vspart_04194</name>
</gene>
<dbReference type="SUPFAM" id="SSF55729">
    <property type="entry name" value="Acyl-CoA N-acyltransferases (Nat)"/>
    <property type="match status" value="1"/>
</dbReference>
<dbReference type="Proteomes" id="UP000184774">
    <property type="component" value="Unassembled WGS sequence"/>
</dbReference>
<keyword evidence="3" id="KW-0808">Transferase</keyword>
<dbReference type="EMBL" id="FSSB01000002">
    <property type="protein sequence ID" value="SIO92574.1"/>
    <property type="molecule type" value="Genomic_DNA"/>
</dbReference>
<sequence length="149" mass="16967">MKGYYISADKKKLDFDVIYSYLSTSYWAENIPESVLHKAIENAFCFGVYLDSGEQVGFARVITDQATFAYLADVFILEAHRGKGLSKWLVATILEAPDLQGLRRILLTTKDAHGLYAQYGFVQVEHPERLMHIWHPDIYFTESDSATGH</sequence>
<dbReference type="RefSeq" id="WP_074371224.1">
    <property type="nucleotide sequence ID" value="NZ_AP024908.1"/>
</dbReference>
<dbReference type="PROSITE" id="PS51186">
    <property type="entry name" value="GNAT"/>
    <property type="match status" value="1"/>
</dbReference>
<protein>
    <submittedName>
        <fullName evidence="3">Acetyltransferase (GNAT) family protein</fullName>
    </submittedName>
</protein>
<reference evidence="2" key="2">
    <citation type="submission" date="2019-11" db="EMBL/GenBank/DDBJ databases">
        <authorList>
            <person name="January G."/>
            <person name="Bunk B."/>
        </authorList>
    </citation>
    <scope>NUCLEOTIDE SEQUENCE</scope>
    <source>
        <strain evidence="2">3.6</strain>
    </source>
</reference>
<dbReference type="EMBL" id="CP046269">
    <property type="protein sequence ID" value="QMV16782.1"/>
    <property type="molecule type" value="Genomic_DNA"/>
</dbReference>
<feature type="domain" description="N-acetyltransferase" evidence="1">
    <location>
        <begin position="5"/>
        <end position="145"/>
    </location>
</feature>